<dbReference type="InterPro" id="IPR033749">
    <property type="entry name" value="Polyprenyl_synt_CS"/>
</dbReference>
<comment type="cofactor">
    <cofactor evidence="1">
        <name>Mg(2+)</name>
        <dbReference type="ChEBI" id="CHEBI:18420"/>
    </cofactor>
</comment>
<evidence type="ECO:0000313" key="8">
    <source>
        <dbReference type="Proteomes" id="UP001519363"/>
    </source>
</evidence>
<protein>
    <submittedName>
        <fullName evidence="7">Geranylgeranyl diphosphate synthase type I</fullName>
        <ecNumber evidence="7">2.5.1.1</ecNumber>
        <ecNumber evidence="7">2.5.1.10</ecNumber>
        <ecNumber evidence="7">2.5.1.29</ecNumber>
    </submittedName>
</protein>
<dbReference type="EC" id="2.5.1.10" evidence="7"/>
<dbReference type="CDD" id="cd00685">
    <property type="entry name" value="Trans_IPPS_HT"/>
    <property type="match status" value="1"/>
</dbReference>
<proteinExistence type="inferred from homology"/>
<organism evidence="7 8">
    <name type="scientific">Crossiella equi</name>
    <dbReference type="NCBI Taxonomy" id="130796"/>
    <lineage>
        <taxon>Bacteria</taxon>
        <taxon>Bacillati</taxon>
        <taxon>Actinomycetota</taxon>
        <taxon>Actinomycetes</taxon>
        <taxon>Pseudonocardiales</taxon>
        <taxon>Pseudonocardiaceae</taxon>
        <taxon>Crossiella</taxon>
    </lineage>
</organism>
<evidence type="ECO:0000256" key="6">
    <source>
        <dbReference type="RuleBase" id="RU004466"/>
    </source>
</evidence>
<evidence type="ECO:0000256" key="5">
    <source>
        <dbReference type="ARBA" id="ARBA00022842"/>
    </source>
</evidence>
<accession>A0ABS5ASD8</accession>
<dbReference type="GO" id="GO:0004161">
    <property type="term" value="F:dimethylallyltranstransferase activity"/>
    <property type="evidence" value="ECO:0007669"/>
    <property type="project" value="UniProtKB-EC"/>
</dbReference>
<keyword evidence="3 6" id="KW-0808">Transferase</keyword>
<dbReference type="Gene3D" id="1.10.600.10">
    <property type="entry name" value="Farnesyl Diphosphate Synthase"/>
    <property type="match status" value="1"/>
</dbReference>
<sequence length="335" mass="34527">MTGTVSPALRPPAGDALTLIREALAQRRPGGDRLDELTRYAMAVPGKLLRPLVLLAAAEAVGGQAATVLPAAVAVEHLHVASLVHDDIIDGDDLRRGRPSVHARHGIADAIVTGDALLFDLFAAAAECAAPPGAVVAAVAELARAGSDLCRGQVLESVMVPPAPGRPGSDLADYLDVAAFKTGALFRAACRAGALLGGGTTEQADLLADYGHHTGVAFQMYDDLLPYLDGCAAAGKPTTSDAANLRPTWPVLIAHRDGAPEHRRAVETALSGALAPAEALERLRFAVHGSGALDTARQGARERSALAVARLPELPGTAAARRLAALAEIAVDRDR</sequence>
<dbReference type="RefSeq" id="WP_249044264.1">
    <property type="nucleotide sequence ID" value="NZ_JAGIOO010000001.1"/>
</dbReference>
<keyword evidence="8" id="KW-1185">Reference proteome</keyword>
<evidence type="ECO:0000256" key="1">
    <source>
        <dbReference type="ARBA" id="ARBA00001946"/>
    </source>
</evidence>
<dbReference type="InterPro" id="IPR000092">
    <property type="entry name" value="Polyprenyl_synt"/>
</dbReference>
<evidence type="ECO:0000256" key="2">
    <source>
        <dbReference type="ARBA" id="ARBA00006706"/>
    </source>
</evidence>
<evidence type="ECO:0000256" key="3">
    <source>
        <dbReference type="ARBA" id="ARBA00022679"/>
    </source>
</evidence>
<dbReference type="SFLD" id="SFLDG01017">
    <property type="entry name" value="Polyprenyl_Transferase_Like"/>
    <property type="match status" value="1"/>
</dbReference>
<keyword evidence="5" id="KW-0460">Magnesium</keyword>
<dbReference type="PROSITE" id="PS00723">
    <property type="entry name" value="POLYPRENYL_SYNTHASE_1"/>
    <property type="match status" value="1"/>
</dbReference>
<evidence type="ECO:0000313" key="7">
    <source>
        <dbReference type="EMBL" id="MBP2479504.1"/>
    </source>
</evidence>
<dbReference type="Pfam" id="PF00348">
    <property type="entry name" value="polyprenyl_synt"/>
    <property type="match status" value="1"/>
</dbReference>
<dbReference type="EC" id="2.5.1.1" evidence="7"/>
<dbReference type="PANTHER" id="PTHR12001:SF85">
    <property type="entry name" value="SHORT CHAIN ISOPRENYL DIPHOSPHATE SYNTHASE"/>
    <property type="match status" value="1"/>
</dbReference>
<reference evidence="7 8" key="1">
    <citation type="submission" date="2021-03" db="EMBL/GenBank/DDBJ databases">
        <title>Sequencing the genomes of 1000 actinobacteria strains.</title>
        <authorList>
            <person name="Klenk H.-P."/>
        </authorList>
    </citation>
    <scope>NUCLEOTIDE SEQUENCE [LARGE SCALE GENOMIC DNA]</scope>
    <source>
        <strain evidence="7 8">DSM 44580</strain>
    </source>
</reference>
<dbReference type="InterPro" id="IPR008949">
    <property type="entry name" value="Isoprenoid_synthase_dom_sf"/>
</dbReference>
<keyword evidence="4" id="KW-0479">Metal-binding</keyword>
<dbReference type="GO" id="GO:0004311">
    <property type="term" value="F:geranylgeranyl diphosphate synthase activity"/>
    <property type="evidence" value="ECO:0007669"/>
    <property type="project" value="UniProtKB-EC"/>
</dbReference>
<dbReference type="EC" id="2.5.1.29" evidence="7"/>
<dbReference type="SUPFAM" id="SSF48576">
    <property type="entry name" value="Terpenoid synthases"/>
    <property type="match status" value="1"/>
</dbReference>
<name>A0ABS5ASD8_9PSEU</name>
<dbReference type="Proteomes" id="UP001519363">
    <property type="component" value="Unassembled WGS sequence"/>
</dbReference>
<dbReference type="SFLD" id="SFLDS00005">
    <property type="entry name" value="Isoprenoid_Synthase_Type_I"/>
    <property type="match status" value="1"/>
</dbReference>
<dbReference type="GO" id="GO:0004337">
    <property type="term" value="F:(2E,6E)-farnesyl diphosphate synthase activity"/>
    <property type="evidence" value="ECO:0007669"/>
    <property type="project" value="UniProtKB-EC"/>
</dbReference>
<dbReference type="EMBL" id="JAGIOO010000001">
    <property type="protein sequence ID" value="MBP2479504.1"/>
    <property type="molecule type" value="Genomic_DNA"/>
</dbReference>
<evidence type="ECO:0000256" key="4">
    <source>
        <dbReference type="ARBA" id="ARBA00022723"/>
    </source>
</evidence>
<gene>
    <name evidence="7" type="ORF">JOF53_008376</name>
</gene>
<comment type="similarity">
    <text evidence="2 6">Belongs to the FPP/GGPP synthase family.</text>
</comment>
<comment type="caution">
    <text evidence="7">The sequence shown here is derived from an EMBL/GenBank/DDBJ whole genome shotgun (WGS) entry which is preliminary data.</text>
</comment>
<dbReference type="PANTHER" id="PTHR12001">
    <property type="entry name" value="GERANYLGERANYL PYROPHOSPHATE SYNTHASE"/>
    <property type="match status" value="1"/>
</dbReference>